<evidence type="ECO:0000256" key="1">
    <source>
        <dbReference type="PROSITE-ProRule" id="PRU00325"/>
    </source>
</evidence>
<keyword evidence="1" id="KW-0863">Zinc-finger</keyword>
<protein>
    <submittedName>
        <fullName evidence="4">SWIM zinc finger family protein</fullName>
    </submittedName>
</protein>
<dbReference type="PROSITE" id="PS50966">
    <property type="entry name" value="ZF_SWIM"/>
    <property type="match status" value="1"/>
</dbReference>
<reference evidence="5" key="1">
    <citation type="journal article" date="2019" name="Int. J. Syst. Evol. Microbiol.">
        <title>The Global Catalogue of Microorganisms (GCM) 10K type strain sequencing project: providing services to taxonomists for standard genome sequencing and annotation.</title>
        <authorList>
            <consortium name="The Broad Institute Genomics Platform"/>
            <consortium name="The Broad Institute Genome Sequencing Center for Infectious Disease"/>
            <person name="Wu L."/>
            <person name="Ma J."/>
        </authorList>
    </citation>
    <scope>NUCLEOTIDE SEQUENCE [LARGE SCALE GENOMIC DNA]</scope>
    <source>
        <strain evidence="5">JCM 15933</strain>
    </source>
</reference>
<feature type="compositionally biased region" description="Low complexity" evidence="2">
    <location>
        <begin position="120"/>
        <end position="133"/>
    </location>
</feature>
<keyword evidence="1" id="KW-0479">Metal-binding</keyword>
<dbReference type="Proteomes" id="UP001501470">
    <property type="component" value="Unassembled WGS sequence"/>
</dbReference>
<dbReference type="Pfam" id="PF04434">
    <property type="entry name" value="SWIM"/>
    <property type="match status" value="1"/>
</dbReference>
<keyword evidence="5" id="KW-1185">Reference proteome</keyword>
<dbReference type="RefSeq" id="WP_344508581.1">
    <property type="nucleotide sequence ID" value="NZ_BAAAQD010000019.1"/>
</dbReference>
<sequence>MTETSTETTVWTTDQVMALAPDASAQRAARGMAGDRAWLESGLSATDELPPTIWGLCQGSGSTPYQTAVDLTEPAFKCTCPSRKFPCKHSLALLLRWSAGSVTDATAPGWVQEWQSSRASRRVSAAAPPADGAGPAGGGSTGGGRALPGEKAQARRADRISAGLDELDRWLADQARAGLAGVAKSGYAHWDTMAARLVDAQAAGAAGILRRTSAVTGSPERLLGELARLHLLVGGYRRLADLPDDLAASVRMRVGLPIATETVLAGPALRDRWQIHGVRDEIEDQLTVRRAWLRGASTLRPLLVLSFAVAGQSLPVDLLPGTELDADVCIYPGGQPARALIAKRHAPPARMHTVAGATGIEPNLRAHAAALAEDPWLDYWPMTLDAVCPTRDTGTWHLVDPSGSALPLDPAAGDPWRLLAITAGRPTTVTGEWSAGGLRPLGAWSEGRLVRL</sequence>
<organism evidence="4 5">
    <name type="scientific">Dactylosporangium maewongense</name>
    <dbReference type="NCBI Taxonomy" id="634393"/>
    <lineage>
        <taxon>Bacteria</taxon>
        <taxon>Bacillati</taxon>
        <taxon>Actinomycetota</taxon>
        <taxon>Actinomycetes</taxon>
        <taxon>Micromonosporales</taxon>
        <taxon>Micromonosporaceae</taxon>
        <taxon>Dactylosporangium</taxon>
    </lineage>
</organism>
<gene>
    <name evidence="4" type="ORF">GCM10009827_080050</name>
</gene>
<dbReference type="InterPro" id="IPR007527">
    <property type="entry name" value="Znf_SWIM"/>
</dbReference>
<accession>A0ABP4MSZ0</accession>
<comment type="caution">
    <text evidence="4">The sequence shown here is derived from an EMBL/GenBank/DDBJ whole genome shotgun (WGS) entry which is preliminary data.</text>
</comment>
<name>A0ABP4MSZ0_9ACTN</name>
<evidence type="ECO:0000259" key="3">
    <source>
        <dbReference type="PROSITE" id="PS50966"/>
    </source>
</evidence>
<feature type="region of interest" description="Disordered" evidence="2">
    <location>
        <begin position="120"/>
        <end position="155"/>
    </location>
</feature>
<dbReference type="EMBL" id="BAAAQD010000019">
    <property type="protein sequence ID" value="GAA1547718.1"/>
    <property type="molecule type" value="Genomic_DNA"/>
</dbReference>
<feature type="domain" description="SWIM-type" evidence="3">
    <location>
        <begin position="65"/>
        <end position="98"/>
    </location>
</feature>
<proteinExistence type="predicted"/>
<evidence type="ECO:0000313" key="5">
    <source>
        <dbReference type="Proteomes" id="UP001501470"/>
    </source>
</evidence>
<evidence type="ECO:0000256" key="2">
    <source>
        <dbReference type="SAM" id="MobiDB-lite"/>
    </source>
</evidence>
<feature type="compositionally biased region" description="Gly residues" evidence="2">
    <location>
        <begin position="134"/>
        <end position="146"/>
    </location>
</feature>
<keyword evidence="1" id="KW-0862">Zinc</keyword>
<evidence type="ECO:0000313" key="4">
    <source>
        <dbReference type="EMBL" id="GAA1547718.1"/>
    </source>
</evidence>